<protein>
    <recommendedName>
        <fullName evidence="3">E4</fullName>
    </recommendedName>
</protein>
<sequence>QHLFPPVPPHPPDPETPLGRGLPHPPGSRPRNKRQARGEDLFDSPLLKDPDQEDSDEEEDEDKENYLPPRPGPLPPRLRKKLEKRLKQFQEGLQQDLGDFCSTLGILPYLF</sequence>
<gene>
    <name evidence="2" type="primary">E4</name>
</gene>
<reference evidence="2" key="1">
    <citation type="journal article" date="2002" name="J. Gen. Virol.">
        <title>Felis domesticus papillomavirus, isolated from a skin lesion, is related to canine oral papillomavirus and contains a 1.3 kb non-coding region between the E2 and L2 open reading frames.</title>
        <authorList>
            <person name="Terai M."/>
            <person name="Burk R.D."/>
        </authorList>
    </citation>
    <scope>NUCLEOTIDE SEQUENCE</scope>
</reference>
<feature type="compositionally biased region" description="Acidic residues" evidence="1">
    <location>
        <begin position="51"/>
        <end position="63"/>
    </location>
</feature>
<organism evidence="2">
    <name type="scientific">Lambdapapillomavirus 1</name>
    <dbReference type="NCBI Taxonomy" id="181667"/>
    <lineage>
        <taxon>Viruses</taxon>
        <taxon>Monodnaviria</taxon>
        <taxon>Shotokuvirae</taxon>
        <taxon>Cossaviricota</taxon>
        <taxon>Papovaviricetes</taxon>
        <taxon>Zurhausenvirales</taxon>
        <taxon>Papillomaviridae</taxon>
        <taxon>Firstpapillomavirinae</taxon>
        <taxon>Lambdapapillomavirus</taxon>
    </lineage>
</organism>
<feature type="region of interest" description="Disordered" evidence="1">
    <location>
        <begin position="1"/>
        <end position="78"/>
    </location>
</feature>
<feature type="compositionally biased region" description="Pro residues" evidence="1">
    <location>
        <begin position="1"/>
        <end position="15"/>
    </location>
</feature>
<evidence type="ECO:0000256" key="1">
    <source>
        <dbReference type="SAM" id="MobiDB-lite"/>
    </source>
</evidence>
<evidence type="ECO:0000313" key="2">
    <source>
        <dbReference type="EMBL" id="AAM33464.1"/>
    </source>
</evidence>
<evidence type="ECO:0008006" key="3">
    <source>
        <dbReference type="Google" id="ProtNLM"/>
    </source>
</evidence>
<accession>Q8JUX0</accession>
<dbReference type="EMBL" id="AF377865">
    <property type="protein sequence ID" value="AAM33464.1"/>
    <property type="molecule type" value="Genomic_DNA"/>
</dbReference>
<feature type="compositionally biased region" description="Basic and acidic residues" evidence="1">
    <location>
        <begin position="36"/>
        <end position="50"/>
    </location>
</feature>
<name>Q8JUX0_9PAPI</name>
<proteinExistence type="predicted"/>
<feature type="non-terminal residue" evidence="2">
    <location>
        <position position="1"/>
    </location>
</feature>